<dbReference type="PANTHER" id="PTHR30035">
    <property type="entry name" value="LIPOPROTEIN VACJ-RELATED"/>
    <property type="match status" value="1"/>
</dbReference>
<organism evidence="4 5">
    <name type="scientific">Pacificibacter marinus</name>
    <dbReference type="NCBI Taxonomy" id="658057"/>
    <lineage>
        <taxon>Bacteria</taxon>
        <taxon>Pseudomonadati</taxon>
        <taxon>Pseudomonadota</taxon>
        <taxon>Alphaproteobacteria</taxon>
        <taxon>Rhodobacterales</taxon>
        <taxon>Roseobacteraceae</taxon>
        <taxon>Pacificibacter</taxon>
    </lineage>
</organism>
<accession>A0A1Y5S3A6</accession>
<evidence type="ECO:0000256" key="3">
    <source>
        <dbReference type="SAM" id="SignalP"/>
    </source>
</evidence>
<dbReference type="RefSeq" id="WP_244515623.1">
    <property type="nucleotide sequence ID" value="NZ_FNZV01000008.1"/>
</dbReference>
<dbReference type="AlphaFoldDB" id="A0A1Y5S3A6"/>
<dbReference type="Proteomes" id="UP000193307">
    <property type="component" value="Unassembled WGS sequence"/>
</dbReference>
<gene>
    <name evidence="4" type="primary">mlaA</name>
    <name evidence="4" type="ORF">PAM7971_01228</name>
</gene>
<dbReference type="PROSITE" id="PS51257">
    <property type="entry name" value="PROKAR_LIPOPROTEIN"/>
    <property type="match status" value="1"/>
</dbReference>
<comment type="similarity">
    <text evidence="1">Belongs to the MlaA family.</text>
</comment>
<dbReference type="PRINTS" id="PR01805">
    <property type="entry name" value="VACJLIPOPROT"/>
</dbReference>
<dbReference type="GO" id="GO:0016020">
    <property type="term" value="C:membrane"/>
    <property type="evidence" value="ECO:0007669"/>
    <property type="project" value="InterPro"/>
</dbReference>
<feature type="signal peptide" evidence="3">
    <location>
        <begin position="1"/>
        <end position="21"/>
    </location>
</feature>
<proteinExistence type="inferred from homology"/>
<keyword evidence="2 3" id="KW-0732">Signal</keyword>
<reference evidence="4 5" key="1">
    <citation type="submission" date="2017-03" db="EMBL/GenBank/DDBJ databases">
        <authorList>
            <person name="Afonso C.L."/>
            <person name="Miller P.J."/>
            <person name="Scott M.A."/>
            <person name="Spackman E."/>
            <person name="Goraichik I."/>
            <person name="Dimitrov K.M."/>
            <person name="Suarez D.L."/>
            <person name="Swayne D.E."/>
        </authorList>
    </citation>
    <scope>NUCLEOTIDE SEQUENCE [LARGE SCALE GENOMIC DNA]</scope>
    <source>
        <strain evidence="4 5">CECT 7971</strain>
    </source>
</reference>
<evidence type="ECO:0000256" key="2">
    <source>
        <dbReference type="ARBA" id="ARBA00022729"/>
    </source>
</evidence>
<keyword evidence="5" id="KW-1185">Reference proteome</keyword>
<evidence type="ECO:0000313" key="5">
    <source>
        <dbReference type="Proteomes" id="UP000193307"/>
    </source>
</evidence>
<evidence type="ECO:0000313" key="4">
    <source>
        <dbReference type="EMBL" id="SLN31752.1"/>
    </source>
</evidence>
<dbReference type="InterPro" id="IPR007428">
    <property type="entry name" value="MlaA"/>
</dbReference>
<dbReference type="STRING" id="658057.SAMN04488032_10880"/>
<dbReference type="GO" id="GO:0120010">
    <property type="term" value="P:intermembrane phospholipid transfer"/>
    <property type="evidence" value="ECO:0007669"/>
    <property type="project" value="TreeGrafter"/>
</dbReference>
<keyword evidence="4" id="KW-0449">Lipoprotein</keyword>
<evidence type="ECO:0000256" key="1">
    <source>
        <dbReference type="ARBA" id="ARBA00010634"/>
    </source>
</evidence>
<name>A0A1Y5S3A6_9RHOB</name>
<dbReference type="PANTHER" id="PTHR30035:SF3">
    <property type="entry name" value="INTERMEMBRANE PHOSPHOLIPID TRANSPORT SYSTEM LIPOPROTEIN MLAA"/>
    <property type="match status" value="1"/>
</dbReference>
<protein>
    <submittedName>
        <fullName evidence="4">Putative phospholipid-binding lipoprotein MlaA</fullName>
    </submittedName>
</protein>
<dbReference type="EMBL" id="FWFW01000003">
    <property type="protein sequence ID" value="SLN31752.1"/>
    <property type="molecule type" value="Genomic_DNA"/>
</dbReference>
<sequence>MKHTILILSAGLALSACSSQAPTSAVNDRHEAQNRIVYEDNVKLDRAVIKPVAVAYGTVLPDPVRKGLSNVSETLGLPGVVVNDLLQFQLGDALHNTARFALNATLGIAGLFDPASEIGLDERDSDFGETLHAWGVGEGQYLVLPVYGPSTSRDAIGLVVDIAMNPLSAVADTKVANASTGLKVASIVDTRYRYSDLYESVIYDSADGYTQMRLSYLGKRRFDLGTVSTQGDTEASANPSYDLYEDFYE</sequence>
<dbReference type="Pfam" id="PF04333">
    <property type="entry name" value="MlaA"/>
    <property type="match status" value="1"/>
</dbReference>
<feature type="chain" id="PRO_5010989895" evidence="3">
    <location>
        <begin position="22"/>
        <end position="249"/>
    </location>
</feature>